<organism evidence="2">
    <name type="scientific">Cacopsylla melanoneura</name>
    <dbReference type="NCBI Taxonomy" id="428564"/>
    <lineage>
        <taxon>Eukaryota</taxon>
        <taxon>Metazoa</taxon>
        <taxon>Ecdysozoa</taxon>
        <taxon>Arthropoda</taxon>
        <taxon>Hexapoda</taxon>
        <taxon>Insecta</taxon>
        <taxon>Pterygota</taxon>
        <taxon>Neoptera</taxon>
        <taxon>Paraneoptera</taxon>
        <taxon>Hemiptera</taxon>
        <taxon>Sternorrhyncha</taxon>
        <taxon>Psylloidea</taxon>
        <taxon>Psyllidae</taxon>
        <taxon>Psyllinae</taxon>
        <taxon>Cacopsylla</taxon>
    </lineage>
</organism>
<protein>
    <submittedName>
        <fullName evidence="2">Uncharacterized protein</fullName>
    </submittedName>
</protein>
<accession>A0A8D8RQ63</accession>
<dbReference type="AlphaFoldDB" id="A0A8D8RQ63"/>
<feature type="transmembrane region" description="Helical" evidence="1">
    <location>
        <begin position="59"/>
        <end position="77"/>
    </location>
</feature>
<sequence length="104" mass="11727">MVNSFKFPSDSSCCLCSWTTRQQSFLYISSCFSQFSRVFLSVAMSVYNEMISIARSPMSSVLLIVLSFSSFLMLTYFSSSWKSLFFSSVNVSTSVFALFKVSKS</sequence>
<feature type="transmembrane region" description="Helical" evidence="1">
    <location>
        <begin position="25"/>
        <end position="47"/>
    </location>
</feature>
<keyword evidence="1" id="KW-1133">Transmembrane helix</keyword>
<keyword evidence="1" id="KW-0472">Membrane</keyword>
<name>A0A8D8RQ63_9HEMI</name>
<reference evidence="2" key="1">
    <citation type="submission" date="2021-05" db="EMBL/GenBank/DDBJ databases">
        <authorList>
            <person name="Alioto T."/>
            <person name="Alioto T."/>
            <person name="Gomez Garrido J."/>
        </authorList>
    </citation>
    <scope>NUCLEOTIDE SEQUENCE</scope>
</reference>
<keyword evidence="1" id="KW-0812">Transmembrane</keyword>
<proteinExistence type="predicted"/>
<evidence type="ECO:0000256" key="1">
    <source>
        <dbReference type="SAM" id="Phobius"/>
    </source>
</evidence>
<dbReference type="EMBL" id="HBUF01177628">
    <property type="protein sequence ID" value="CAG6654376.1"/>
    <property type="molecule type" value="Transcribed_RNA"/>
</dbReference>
<evidence type="ECO:0000313" key="2">
    <source>
        <dbReference type="EMBL" id="CAG6654376.1"/>
    </source>
</evidence>